<organism evidence="1 2">
    <name type="scientific">Pestalotiopsis fici (strain W106-1 / CGMCC3.15140)</name>
    <dbReference type="NCBI Taxonomy" id="1229662"/>
    <lineage>
        <taxon>Eukaryota</taxon>
        <taxon>Fungi</taxon>
        <taxon>Dikarya</taxon>
        <taxon>Ascomycota</taxon>
        <taxon>Pezizomycotina</taxon>
        <taxon>Sordariomycetes</taxon>
        <taxon>Xylariomycetidae</taxon>
        <taxon>Amphisphaeriales</taxon>
        <taxon>Sporocadaceae</taxon>
        <taxon>Pestalotiopsis</taxon>
    </lineage>
</organism>
<keyword evidence="2" id="KW-1185">Reference proteome</keyword>
<dbReference type="InParanoid" id="W3XJB5"/>
<sequence>MEGPGIGDSVTELQHDLERKWRRHGTRLKDFWRSFSQGQRTQAIKAGTVGVLKHSEDRSQGNVYKFAPEFDL</sequence>
<dbReference type="GeneID" id="19269157"/>
<gene>
    <name evidence="1" type="ORF">PFICI_04144</name>
</gene>
<dbReference type="OrthoDB" id="2922289at2759"/>
<dbReference type="AlphaFoldDB" id="W3XJB5"/>
<reference evidence="2" key="1">
    <citation type="journal article" date="2015" name="BMC Genomics">
        <title>Genomic and transcriptomic analysis of the endophytic fungus Pestalotiopsis fici reveals its lifestyle and high potential for synthesis of natural products.</title>
        <authorList>
            <person name="Wang X."/>
            <person name="Zhang X."/>
            <person name="Liu L."/>
            <person name="Xiang M."/>
            <person name="Wang W."/>
            <person name="Sun X."/>
            <person name="Che Y."/>
            <person name="Guo L."/>
            <person name="Liu G."/>
            <person name="Guo L."/>
            <person name="Wang C."/>
            <person name="Yin W.B."/>
            <person name="Stadler M."/>
            <person name="Zhang X."/>
            <person name="Liu X."/>
        </authorList>
    </citation>
    <scope>NUCLEOTIDE SEQUENCE [LARGE SCALE GENOMIC DNA]</scope>
    <source>
        <strain evidence="2">W106-1 / CGMCC3.15140</strain>
    </source>
</reference>
<dbReference type="EMBL" id="KI912110">
    <property type="protein sequence ID" value="ETS86119.1"/>
    <property type="molecule type" value="Genomic_DNA"/>
</dbReference>
<evidence type="ECO:0000313" key="1">
    <source>
        <dbReference type="EMBL" id="ETS86119.1"/>
    </source>
</evidence>
<protein>
    <submittedName>
        <fullName evidence="1">Uncharacterized protein</fullName>
    </submittedName>
</protein>
<accession>W3XJB5</accession>
<dbReference type="HOGENOM" id="CLU_2723005_0_0_1"/>
<dbReference type="RefSeq" id="XP_007830916.1">
    <property type="nucleotide sequence ID" value="XM_007832725.1"/>
</dbReference>
<dbReference type="Proteomes" id="UP000030651">
    <property type="component" value="Unassembled WGS sequence"/>
</dbReference>
<evidence type="ECO:0000313" key="2">
    <source>
        <dbReference type="Proteomes" id="UP000030651"/>
    </source>
</evidence>
<name>W3XJB5_PESFW</name>
<dbReference type="KEGG" id="pfy:PFICI_04144"/>
<proteinExistence type="predicted"/>